<feature type="domain" description="Helicase C-terminal" evidence="9">
    <location>
        <begin position="396"/>
        <end position="551"/>
    </location>
</feature>
<dbReference type="Proteomes" id="UP001515480">
    <property type="component" value="Unassembled WGS sequence"/>
</dbReference>
<feature type="compositionally biased region" description="Low complexity" evidence="7">
    <location>
        <begin position="666"/>
        <end position="676"/>
    </location>
</feature>
<dbReference type="AlphaFoldDB" id="A0AB34IUQ0"/>
<gene>
    <name evidence="10" type="ORF">AB1Y20_007861</name>
</gene>
<feature type="region of interest" description="Disordered" evidence="7">
    <location>
        <begin position="647"/>
        <end position="680"/>
    </location>
</feature>
<dbReference type="SUPFAM" id="SSF52949">
    <property type="entry name" value="Macro domain-like"/>
    <property type="match status" value="1"/>
</dbReference>
<evidence type="ECO:0000256" key="7">
    <source>
        <dbReference type="SAM" id="MobiDB-lite"/>
    </source>
</evidence>
<dbReference type="InterPro" id="IPR038718">
    <property type="entry name" value="SNF2-like_sf"/>
</dbReference>
<evidence type="ECO:0000256" key="5">
    <source>
        <dbReference type="ARBA" id="ARBA00022840"/>
    </source>
</evidence>
<dbReference type="Gene3D" id="3.40.50.300">
    <property type="entry name" value="P-loop containing nucleotide triphosphate hydrolases"/>
    <property type="match status" value="1"/>
</dbReference>
<comment type="caution">
    <text evidence="10">The sequence shown here is derived from an EMBL/GenBank/DDBJ whole genome shotgun (WGS) entry which is preliminary data.</text>
</comment>
<comment type="subcellular location">
    <subcellularLocation>
        <location evidence="1">Nucleus</location>
    </subcellularLocation>
</comment>
<feature type="region of interest" description="Disordered" evidence="7">
    <location>
        <begin position="1"/>
        <end position="42"/>
    </location>
</feature>
<keyword evidence="4" id="KW-0378">Hydrolase</keyword>
<protein>
    <recommendedName>
        <fullName evidence="12">Chromatin-remodeling ATPase INO80</fullName>
    </recommendedName>
</protein>
<evidence type="ECO:0000256" key="2">
    <source>
        <dbReference type="ARBA" id="ARBA00007025"/>
    </source>
</evidence>
<keyword evidence="6" id="KW-0539">Nucleus</keyword>
<evidence type="ECO:0000256" key="3">
    <source>
        <dbReference type="ARBA" id="ARBA00022741"/>
    </source>
</evidence>
<evidence type="ECO:0000259" key="8">
    <source>
        <dbReference type="PROSITE" id="PS51192"/>
    </source>
</evidence>
<keyword evidence="5" id="KW-0067">ATP-binding</keyword>
<dbReference type="InterPro" id="IPR027417">
    <property type="entry name" value="P-loop_NTPase"/>
</dbReference>
<evidence type="ECO:0008006" key="12">
    <source>
        <dbReference type="Google" id="ProtNLM"/>
    </source>
</evidence>
<dbReference type="GO" id="GO:0006281">
    <property type="term" value="P:DNA repair"/>
    <property type="evidence" value="ECO:0007669"/>
    <property type="project" value="InterPro"/>
</dbReference>
<dbReference type="InterPro" id="IPR000330">
    <property type="entry name" value="SNF2_N"/>
</dbReference>
<dbReference type="PROSITE" id="PS51194">
    <property type="entry name" value="HELICASE_CTER"/>
    <property type="match status" value="1"/>
</dbReference>
<name>A0AB34IUQ0_PRYPA</name>
<organism evidence="10 11">
    <name type="scientific">Prymnesium parvum</name>
    <name type="common">Toxic golden alga</name>
    <dbReference type="NCBI Taxonomy" id="97485"/>
    <lineage>
        <taxon>Eukaryota</taxon>
        <taxon>Haptista</taxon>
        <taxon>Haptophyta</taxon>
        <taxon>Prymnesiophyceae</taxon>
        <taxon>Prymnesiales</taxon>
        <taxon>Prymnesiaceae</taxon>
        <taxon>Prymnesium</taxon>
    </lineage>
</organism>
<dbReference type="Gene3D" id="3.40.220.10">
    <property type="entry name" value="Leucine Aminopeptidase, subunit E, domain 1"/>
    <property type="match status" value="1"/>
</dbReference>
<reference evidence="10 11" key="1">
    <citation type="journal article" date="2024" name="Science">
        <title>Giant polyketide synthase enzymes in the biosynthesis of giant marine polyether toxins.</title>
        <authorList>
            <person name="Fallon T.R."/>
            <person name="Shende V.V."/>
            <person name="Wierzbicki I.H."/>
            <person name="Pendleton A.L."/>
            <person name="Watervoot N.F."/>
            <person name="Auber R.P."/>
            <person name="Gonzalez D.J."/>
            <person name="Wisecaver J.H."/>
            <person name="Moore B.S."/>
        </authorList>
    </citation>
    <scope>NUCLEOTIDE SEQUENCE [LARGE SCALE GENOMIC DNA]</scope>
    <source>
        <strain evidence="10 11">12B1</strain>
    </source>
</reference>
<evidence type="ECO:0000313" key="10">
    <source>
        <dbReference type="EMBL" id="KAL1506998.1"/>
    </source>
</evidence>
<evidence type="ECO:0000259" key="9">
    <source>
        <dbReference type="PROSITE" id="PS51194"/>
    </source>
</evidence>
<dbReference type="GO" id="GO:0003678">
    <property type="term" value="F:DNA helicase activity"/>
    <property type="evidence" value="ECO:0007669"/>
    <property type="project" value="InterPro"/>
</dbReference>
<keyword evidence="11" id="KW-1185">Reference proteome</keyword>
<dbReference type="Pfam" id="PF00271">
    <property type="entry name" value="Helicase_C"/>
    <property type="match status" value="1"/>
</dbReference>
<dbReference type="InterPro" id="IPR043472">
    <property type="entry name" value="Macro_dom-like"/>
</dbReference>
<dbReference type="GO" id="GO:0006338">
    <property type="term" value="P:chromatin remodeling"/>
    <property type="evidence" value="ECO:0007669"/>
    <property type="project" value="InterPro"/>
</dbReference>
<dbReference type="Gene3D" id="3.40.50.10810">
    <property type="entry name" value="Tandem AAA-ATPase domain"/>
    <property type="match status" value="1"/>
</dbReference>
<evidence type="ECO:0000256" key="4">
    <source>
        <dbReference type="ARBA" id="ARBA00022801"/>
    </source>
</evidence>
<accession>A0AB34IUQ0</accession>
<dbReference type="InterPro" id="IPR031053">
    <property type="entry name" value="ALC1"/>
</dbReference>
<dbReference type="InterPro" id="IPR014001">
    <property type="entry name" value="Helicase_ATP-bd"/>
</dbReference>
<dbReference type="CDD" id="cd18793">
    <property type="entry name" value="SF2_C_SNF"/>
    <property type="match status" value="1"/>
</dbReference>
<sequence length="880" mass="94071">MDLSGDEKSFSGGDTSDEEEEEAYASASDDDDTAQPSRGKAVAARLPKTSAYRVDAARSLEWLVARVDEAAAATAALAELAALPQPDALLCEMHPYQLEGMRWAIGLHRCGLSGILADEMGLGKTVQAISVLASLRASADAAGTPLGPFLVVAPLSTLSGWTEQLQRFCPSLRVLCYSGNASQRASVRQSLLNSPGGASVLLASYEPILADGGELKKVRWAYAVVDEAHRLKNRQSVLYRCLLDELDLGGVPRLLLTGTPVQNEPAELFNLLHFVMPQVYDDAAGWSKWIDESDAAAVRALSQPFLLRRLKADHLRLPPKAEVVVRVPLSPMQREWYYAVLQRNRAALGEANARSLVSVLASLRKCCNHPYLFAGAEPEPFEEGEHLVRNSAKLELLDKLLCKLRARGDRVLLFCQSTQMLDVLQDYMHLRRFSYERLDGSARAEERWASVASFQSSGGGDGPFVFLLSTRAGGLGLNLTAANTVIFYDNDWNPQVDAQATDRVHRLGQTSRVLVVRLICEGTVEEVIFRRAQEKLSIARDLVATTPATAGRTSSSDAPPPSLTSEAIRFGLADLLRADAPPSAGWTDEQLAAILEGEAPHAAAGEAAAPVAGGASMYVYGGVDYSARKAADDEAYASLVRRGAAASGEADEAGGRKRRRQLSPDALAAEQQAAAEEAARAKARRKLERWERAGYASLNAPLPADDEAAAGGGGEAAAALRFVVGDAMGGAAGGARLVLVWTDASGRWPSRGFFAAVGGVSAAPQAAYEAAHAHADLAMGDAHVVDCTAARAGLWVCLMPVLRREKKAAHGAPPALCAAALDVALRRVARAAEERGASVHSPRLAAAAGASWYTAERLLAKRLAKVETTVYYFPRRRNAR</sequence>
<comment type="similarity">
    <text evidence="2">Belongs to the SNF2/RAD54 helicase family.</text>
</comment>
<dbReference type="GO" id="GO:0005634">
    <property type="term" value="C:nucleus"/>
    <property type="evidence" value="ECO:0007669"/>
    <property type="project" value="UniProtKB-SubCell"/>
</dbReference>
<feature type="compositionally biased region" description="Acidic residues" evidence="7">
    <location>
        <begin position="15"/>
        <end position="33"/>
    </location>
</feature>
<feature type="domain" description="Helicase ATP-binding" evidence="8">
    <location>
        <begin position="105"/>
        <end position="278"/>
    </location>
</feature>
<dbReference type="PANTHER" id="PTHR47157">
    <property type="entry name" value="CHROMODOMAIN-HELICASE-DNA-BINDING PROTEIN 1-LIKE"/>
    <property type="match status" value="1"/>
</dbReference>
<dbReference type="SUPFAM" id="SSF52540">
    <property type="entry name" value="P-loop containing nucleoside triphosphate hydrolases"/>
    <property type="match status" value="2"/>
</dbReference>
<evidence type="ECO:0000256" key="6">
    <source>
        <dbReference type="ARBA" id="ARBA00023242"/>
    </source>
</evidence>
<dbReference type="InterPro" id="IPR001650">
    <property type="entry name" value="Helicase_C-like"/>
</dbReference>
<dbReference type="InterPro" id="IPR049730">
    <property type="entry name" value="SNF2/RAD54-like_C"/>
</dbReference>
<dbReference type="EMBL" id="JBGBPQ010000018">
    <property type="protein sequence ID" value="KAL1506998.1"/>
    <property type="molecule type" value="Genomic_DNA"/>
</dbReference>
<dbReference type="SMART" id="SM00490">
    <property type="entry name" value="HELICc"/>
    <property type="match status" value="1"/>
</dbReference>
<dbReference type="Pfam" id="PF00176">
    <property type="entry name" value="SNF2-rel_dom"/>
    <property type="match status" value="1"/>
</dbReference>
<proteinExistence type="inferred from homology"/>
<dbReference type="GO" id="GO:0005524">
    <property type="term" value="F:ATP binding"/>
    <property type="evidence" value="ECO:0007669"/>
    <property type="project" value="UniProtKB-KW"/>
</dbReference>
<evidence type="ECO:0000313" key="11">
    <source>
        <dbReference type="Proteomes" id="UP001515480"/>
    </source>
</evidence>
<dbReference type="PROSITE" id="PS51192">
    <property type="entry name" value="HELICASE_ATP_BIND_1"/>
    <property type="match status" value="1"/>
</dbReference>
<evidence type="ECO:0000256" key="1">
    <source>
        <dbReference type="ARBA" id="ARBA00004123"/>
    </source>
</evidence>
<dbReference type="PANTHER" id="PTHR47157:SF1">
    <property type="entry name" value="CHROMODOMAIN-HELICASE-DNA-BINDING PROTEIN 1-LIKE"/>
    <property type="match status" value="1"/>
</dbReference>
<dbReference type="SMART" id="SM00487">
    <property type="entry name" value="DEXDc"/>
    <property type="match status" value="1"/>
</dbReference>
<keyword evidence="3" id="KW-0547">Nucleotide-binding</keyword>
<dbReference type="GO" id="GO:0016787">
    <property type="term" value="F:hydrolase activity"/>
    <property type="evidence" value="ECO:0007669"/>
    <property type="project" value="UniProtKB-KW"/>
</dbReference>